<name>A0A554RMB9_9ACTN</name>
<dbReference type="PROSITE" id="PS51078">
    <property type="entry name" value="ICLR_ED"/>
    <property type="match status" value="1"/>
</dbReference>
<keyword evidence="1" id="KW-0319">Glycerol metabolism</keyword>
<dbReference type="Gene3D" id="1.10.10.10">
    <property type="entry name" value="Winged helix-like DNA-binding domain superfamily/Winged helix DNA-binding domain"/>
    <property type="match status" value="1"/>
</dbReference>
<dbReference type="RefSeq" id="WP_143914748.1">
    <property type="nucleotide sequence ID" value="NZ_VLNT01000024.1"/>
</dbReference>
<keyword evidence="3" id="KW-0238">DNA-binding</keyword>
<dbReference type="OrthoDB" id="3734039at2"/>
<accession>A0A554RMB9</accession>
<feature type="domain" description="IclR-ED" evidence="9">
    <location>
        <begin position="85"/>
        <end position="267"/>
    </location>
</feature>
<dbReference type="GO" id="GO:0006071">
    <property type="term" value="P:glycerol metabolic process"/>
    <property type="evidence" value="ECO:0007669"/>
    <property type="project" value="UniProtKB-KW"/>
</dbReference>
<evidence type="ECO:0000313" key="11">
    <source>
        <dbReference type="Proteomes" id="UP000316988"/>
    </source>
</evidence>
<evidence type="ECO:0000256" key="4">
    <source>
        <dbReference type="ARBA" id="ARBA00023163"/>
    </source>
</evidence>
<evidence type="ECO:0000256" key="3">
    <source>
        <dbReference type="ARBA" id="ARBA00023125"/>
    </source>
</evidence>
<dbReference type="Gene3D" id="3.30.450.40">
    <property type="match status" value="1"/>
</dbReference>
<feature type="domain" description="HTH iclR-type" evidence="8">
    <location>
        <begin position="22"/>
        <end position="84"/>
    </location>
</feature>
<dbReference type="Pfam" id="PF01614">
    <property type="entry name" value="IclR_C"/>
    <property type="match status" value="1"/>
</dbReference>
<feature type="compositionally biased region" description="Polar residues" evidence="7">
    <location>
        <begin position="1"/>
        <end position="10"/>
    </location>
</feature>
<dbReference type="SUPFAM" id="SSF46785">
    <property type="entry name" value="Winged helix' DNA-binding domain"/>
    <property type="match status" value="1"/>
</dbReference>
<evidence type="ECO:0000256" key="5">
    <source>
        <dbReference type="ARBA" id="ARBA00058938"/>
    </source>
</evidence>
<dbReference type="PANTHER" id="PTHR30136:SF7">
    <property type="entry name" value="HTH-TYPE TRANSCRIPTIONAL REGULATOR KDGR-RELATED"/>
    <property type="match status" value="1"/>
</dbReference>
<dbReference type="InterPro" id="IPR005471">
    <property type="entry name" value="Tscrpt_reg_IclR_N"/>
</dbReference>
<evidence type="ECO:0000259" key="9">
    <source>
        <dbReference type="PROSITE" id="PS51078"/>
    </source>
</evidence>
<dbReference type="FunFam" id="1.10.10.10:FF:000056">
    <property type="entry name" value="IclR family transcriptional regulator"/>
    <property type="match status" value="1"/>
</dbReference>
<dbReference type="SMART" id="SM00346">
    <property type="entry name" value="HTH_ICLR"/>
    <property type="match status" value="1"/>
</dbReference>
<dbReference type="Proteomes" id="UP000316988">
    <property type="component" value="Unassembled WGS sequence"/>
</dbReference>
<feature type="region of interest" description="Disordered" evidence="7">
    <location>
        <begin position="1"/>
        <end position="21"/>
    </location>
</feature>
<dbReference type="InterPro" id="IPR029016">
    <property type="entry name" value="GAF-like_dom_sf"/>
</dbReference>
<dbReference type="InterPro" id="IPR014757">
    <property type="entry name" value="Tscrpt_reg_IclR_C"/>
</dbReference>
<evidence type="ECO:0000313" key="10">
    <source>
        <dbReference type="EMBL" id="TSD55275.1"/>
    </source>
</evidence>
<dbReference type="Pfam" id="PF09339">
    <property type="entry name" value="HTH_IclR"/>
    <property type="match status" value="1"/>
</dbReference>
<reference evidence="10 11" key="1">
    <citation type="submission" date="2019-07" db="EMBL/GenBank/DDBJ databases">
        <authorList>
            <person name="Zhao L.H."/>
        </authorList>
    </citation>
    <scope>NUCLEOTIDE SEQUENCE [LARGE SCALE GENOMIC DNA]</scope>
    <source>
        <strain evidence="10 11">Co35</strain>
    </source>
</reference>
<organism evidence="10 11">
    <name type="scientific">Aeromicrobium piscarium</name>
    <dbReference type="NCBI Taxonomy" id="2590901"/>
    <lineage>
        <taxon>Bacteria</taxon>
        <taxon>Bacillati</taxon>
        <taxon>Actinomycetota</taxon>
        <taxon>Actinomycetes</taxon>
        <taxon>Propionibacteriales</taxon>
        <taxon>Nocardioidaceae</taxon>
        <taxon>Aeromicrobium</taxon>
    </lineage>
</organism>
<dbReference type="PANTHER" id="PTHR30136">
    <property type="entry name" value="HELIX-TURN-HELIX TRANSCRIPTIONAL REGULATOR, ICLR FAMILY"/>
    <property type="match status" value="1"/>
</dbReference>
<sequence length="274" mass="29880">MDQRSDNALSGRTRRAASRDESSQVHLALDLLEYLGGTGVPSSLKDVAAEVDGPKATIHRLLATLRSRGYVRQEQQSLSYSLGIRCYELGNQWVHALNRRDAARPHLDRLNEVTGETVHLGVYDQGDVVYIEKLESTFDVVPKSYVGRRCPAANVATGRVLLAYQPADEIRAQLRQSLAQHTPDSVNDPEELELLLEMVRRDGYALNHGSYRPGVGGIAAPIRDHTGAVIAAVGLCLPEQRFGRDRFESLRAETVAAASAVSSELGSALPARTA</sequence>
<proteinExistence type="predicted"/>
<dbReference type="EMBL" id="VLNT01000024">
    <property type="protein sequence ID" value="TSD55275.1"/>
    <property type="molecule type" value="Genomic_DNA"/>
</dbReference>
<dbReference type="PROSITE" id="PS51077">
    <property type="entry name" value="HTH_ICLR"/>
    <property type="match status" value="1"/>
</dbReference>
<evidence type="ECO:0000256" key="6">
    <source>
        <dbReference type="ARBA" id="ARBA00070406"/>
    </source>
</evidence>
<dbReference type="GO" id="GO:0003700">
    <property type="term" value="F:DNA-binding transcription factor activity"/>
    <property type="evidence" value="ECO:0007669"/>
    <property type="project" value="TreeGrafter"/>
</dbReference>
<dbReference type="InterPro" id="IPR050707">
    <property type="entry name" value="HTH_MetabolicPath_Reg"/>
</dbReference>
<evidence type="ECO:0000256" key="2">
    <source>
        <dbReference type="ARBA" id="ARBA00023015"/>
    </source>
</evidence>
<dbReference type="InterPro" id="IPR036388">
    <property type="entry name" value="WH-like_DNA-bd_sf"/>
</dbReference>
<dbReference type="SUPFAM" id="SSF55781">
    <property type="entry name" value="GAF domain-like"/>
    <property type="match status" value="1"/>
</dbReference>
<evidence type="ECO:0000256" key="1">
    <source>
        <dbReference type="ARBA" id="ARBA00022798"/>
    </source>
</evidence>
<evidence type="ECO:0000259" key="8">
    <source>
        <dbReference type="PROSITE" id="PS51077"/>
    </source>
</evidence>
<dbReference type="InterPro" id="IPR036390">
    <property type="entry name" value="WH_DNA-bd_sf"/>
</dbReference>
<comment type="caution">
    <text evidence="10">The sequence shown here is derived from an EMBL/GenBank/DDBJ whole genome shotgun (WGS) entry which is preliminary data.</text>
</comment>
<dbReference type="AlphaFoldDB" id="A0A554RMB9"/>
<comment type="function">
    <text evidence="5">May be an activator protein for the gylABX operon.</text>
</comment>
<keyword evidence="2" id="KW-0805">Transcription regulation</keyword>
<keyword evidence="11" id="KW-1185">Reference proteome</keyword>
<gene>
    <name evidence="10" type="ORF">FNM00_17075</name>
</gene>
<evidence type="ECO:0000256" key="7">
    <source>
        <dbReference type="SAM" id="MobiDB-lite"/>
    </source>
</evidence>
<dbReference type="GO" id="GO:0003677">
    <property type="term" value="F:DNA binding"/>
    <property type="evidence" value="ECO:0007669"/>
    <property type="project" value="UniProtKB-KW"/>
</dbReference>
<keyword evidence="4" id="KW-0804">Transcription</keyword>
<dbReference type="GO" id="GO:0045892">
    <property type="term" value="P:negative regulation of DNA-templated transcription"/>
    <property type="evidence" value="ECO:0007669"/>
    <property type="project" value="TreeGrafter"/>
</dbReference>
<protein>
    <recommendedName>
        <fullName evidence="6">Glycerol operon regulatory protein</fullName>
    </recommendedName>
</protein>